<evidence type="ECO:0000256" key="6">
    <source>
        <dbReference type="ARBA" id="ARBA00022729"/>
    </source>
</evidence>
<accession>A0A5B6ZVI5</accession>
<dbReference type="FunFam" id="3.80.10.10:FF:000129">
    <property type="entry name" value="Leucine-rich repeat receptor-like kinase"/>
    <property type="match status" value="1"/>
</dbReference>
<feature type="chain" id="PRO_5022977087" evidence="13">
    <location>
        <begin position="23"/>
        <end position="869"/>
    </location>
</feature>
<evidence type="ECO:0000256" key="8">
    <source>
        <dbReference type="ARBA" id="ARBA00022989"/>
    </source>
</evidence>
<dbReference type="FunFam" id="3.80.10.10:FF:001347">
    <property type="entry name" value="LRR receptor-like serine/threonine-protein kinase GSO2"/>
    <property type="match status" value="1"/>
</dbReference>
<dbReference type="GO" id="GO:0016301">
    <property type="term" value="F:kinase activity"/>
    <property type="evidence" value="ECO:0007669"/>
    <property type="project" value="UniProtKB-KW"/>
</dbReference>
<dbReference type="Pfam" id="PF08263">
    <property type="entry name" value="LRRNT_2"/>
    <property type="match status" value="1"/>
</dbReference>
<keyword evidence="3" id="KW-1003">Cell membrane</keyword>
<dbReference type="InterPro" id="IPR001611">
    <property type="entry name" value="Leu-rich_rpt"/>
</dbReference>
<dbReference type="InterPro" id="IPR032675">
    <property type="entry name" value="LRR_dom_sf"/>
</dbReference>
<evidence type="ECO:0000256" key="4">
    <source>
        <dbReference type="ARBA" id="ARBA00022614"/>
    </source>
</evidence>
<comment type="subcellular location">
    <subcellularLocation>
        <location evidence="1">Cell membrane</location>
        <topology evidence="1">Single-pass type I membrane protein</topology>
    </subcellularLocation>
</comment>
<keyword evidence="10 16" id="KW-0675">Receptor</keyword>
<dbReference type="FunFam" id="3.80.10.10:FF:000383">
    <property type="entry name" value="Leucine-rich repeat receptor protein kinase EMS1"/>
    <property type="match status" value="1"/>
</dbReference>
<gene>
    <name evidence="16" type="ORF">Din_017968</name>
</gene>
<dbReference type="EMBL" id="GHES01017968">
    <property type="protein sequence ID" value="MPA48527.1"/>
    <property type="molecule type" value="Transcribed_RNA"/>
</dbReference>
<dbReference type="GO" id="GO:0005886">
    <property type="term" value="C:plasma membrane"/>
    <property type="evidence" value="ECO:0007669"/>
    <property type="project" value="UniProtKB-SubCell"/>
</dbReference>
<sequence length="869" mass="97286">MIMGNSIARVVLLLLWFLYAATFKFSSLCNGDTNVICSEKEKRALLSFKQGLTDPNTNLLSWSPRQEDCCRWNGVRCSNATGRVIELHLRDFNLGGKIPPSLIELEFLTYLDLRWNDFEGPIPHQLGNISSLRYLDLGGNQYQLYVDSLSWIARLYSLEYLDMNGVHLHKAADHWFQAVSMLPSLSELHLSECRLDKMMIPPPPGFVNFTSLAVLDLSANPFGCEIPSWLFNLTSNLSFLDLSEDHLTGQIPDWIGQMKHLEYLSLDINSLYGPIPAPLGNLSSLSGLYLSLNQLNGTLPESLGLLPNLMYLGIEYNSLTGIISEMNFIKLSKLKALEMSSNSFIFNVNSNWVPPFQLEYISISSCKIGPKFPAWLKTQTSVKLFLFLSGSGISDSIPDWFWNMASHIESIDLSNNQIDGDVSTVLLNSSAIDLSSNCFKGQLPLVSPNVKVLNIANNTFSGSISSFLCRKVNRNNNLEVLDVSSNSLSGELSDCWMYWGSLNHINLGSNNLSGKIPNSMGYLSQLHSLHLHDNSFFGDIPSSLQNCTSLGLIDLGENQLTGVIPSWIGERTTLNALRLKSNKFTGNIPPQICQLSYILVLDLANNSLSGTIPKCLNNISAMTVTDTSNFDPYYEALEYDYDGGSYMETLWLVTKRRDSEYRDILALVRIIDLSSNSLSGPIPAEISGLHALRFLNLSRNHLTGKIPDQIGGMTTMESLDLSRNHLSGQIPQSMSNLTFLNYLDLSYNKFSGRIPLSTQLQSFNETSFIGNAQLCGAPLTKNCTEEEQSQGTVPPREDKEESEMFWFYIGLGPGFSVGFWGVCGVLFLKRTWRHAYFQFLDDMKDWVYVATLLKVNWLRKKFERSSTHV</sequence>
<dbReference type="FunFam" id="3.80.10.10:FF:000095">
    <property type="entry name" value="LRR receptor-like serine/threonine-protein kinase GSO1"/>
    <property type="match status" value="2"/>
</dbReference>
<reference evidence="16" key="1">
    <citation type="submission" date="2019-08" db="EMBL/GenBank/DDBJ databases">
        <title>Reference gene set and small RNA set construction with multiple tissues from Davidia involucrata Baill.</title>
        <authorList>
            <person name="Yang H."/>
            <person name="Zhou C."/>
            <person name="Li G."/>
            <person name="Wang J."/>
            <person name="Gao P."/>
            <person name="Wang M."/>
            <person name="Wang R."/>
            <person name="Zhao Y."/>
        </authorList>
    </citation>
    <scope>NUCLEOTIDE SEQUENCE</scope>
    <source>
        <tissue evidence="16">Mixed with DoveR01_LX</tissue>
    </source>
</reference>
<keyword evidence="8 12" id="KW-1133">Transmembrane helix</keyword>
<evidence type="ECO:0000256" key="5">
    <source>
        <dbReference type="ARBA" id="ARBA00022692"/>
    </source>
</evidence>
<dbReference type="SUPFAM" id="SSF52058">
    <property type="entry name" value="L domain-like"/>
    <property type="match status" value="3"/>
</dbReference>
<comment type="similarity">
    <text evidence="2">Belongs to the RLP family.</text>
</comment>
<evidence type="ECO:0000256" key="1">
    <source>
        <dbReference type="ARBA" id="ARBA00004251"/>
    </source>
</evidence>
<keyword evidence="16" id="KW-0808">Transferase</keyword>
<keyword evidence="16" id="KW-0418">Kinase</keyword>
<keyword evidence="9 12" id="KW-0472">Membrane</keyword>
<dbReference type="Pfam" id="PF00560">
    <property type="entry name" value="LRR_1"/>
    <property type="match status" value="9"/>
</dbReference>
<feature type="signal peptide" evidence="13">
    <location>
        <begin position="1"/>
        <end position="22"/>
    </location>
</feature>
<keyword evidence="7" id="KW-0677">Repeat</keyword>
<dbReference type="GO" id="GO:0006952">
    <property type="term" value="P:defense response"/>
    <property type="evidence" value="ECO:0007669"/>
    <property type="project" value="UniProtKB-ARBA"/>
</dbReference>
<dbReference type="InterPro" id="IPR055414">
    <property type="entry name" value="LRR_R13L4/SHOC2-like"/>
</dbReference>
<evidence type="ECO:0000256" key="2">
    <source>
        <dbReference type="ARBA" id="ARBA00009592"/>
    </source>
</evidence>
<evidence type="ECO:0000256" key="9">
    <source>
        <dbReference type="ARBA" id="ARBA00023136"/>
    </source>
</evidence>
<keyword evidence="4" id="KW-0433">Leucine-rich repeat</keyword>
<evidence type="ECO:0000313" key="16">
    <source>
        <dbReference type="EMBL" id="MPA48527.1"/>
    </source>
</evidence>
<evidence type="ECO:0000256" key="12">
    <source>
        <dbReference type="SAM" id="Phobius"/>
    </source>
</evidence>
<evidence type="ECO:0000259" key="14">
    <source>
        <dbReference type="Pfam" id="PF08263"/>
    </source>
</evidence>
<evidence type="ECO:0000256" key="10">
    <source>
        <dbReference type="ARBA" id="ARBA00023170"/>
    </source>
</evidence>
<name>A0A5B6ZVI5_DAVIN</name>
<dbReference type="Gene3D" id="3.80.10.10">
    <property type="entry name" value="Ribonuclease Inhibitor"/>
    <property type="match status" value="2"/>
</dbReference>
<dbReference type="InterPro" id="IPR046956">
    <property type="entry name" value="RLP23-like"/>
</dbReference>
<keyword evidence="11" id="KW-0325">Glycoprotein</keyword>
<proteinExistence type="inferred from homology"/>
<keyword evidence="6 13" id="KW-0732">Signal</keyword>
<evidence type="ECO:0000259" key="15">
    <source>
        <dbReference type="Pfam" id="PF23598"/>
    </source>
</evidence>
<dbReference type="GO" id="GO:0051707">
    <property type="term" value="P:response to other organism"/>
    <property type="evidence" value="ECO:0007669"/>
    <property type="project" value="UniProtKB-ARBA"/>
</dbReference>
<dbReference type="PANTHER" id="PTHR48063">
    <property type="entry name" value="LRR RECEPTOR-LIKE KINASE"/>
    <property type="match status" value="1"/>
</dbReference>
<dbReference type="PANTHER" id="PTHR48063:SF98">
    <property type="entry name" value="LRR RECEPTOR-LIKE SERINE_THREONINE-PROTEIN KINASE FLS2"/>
    <property type="match status" value="1"/>
</dbReference>
<dbReference type="SMART" id="SM00369">
    <property type="entry name" value="LRR_TYP"/>
    <property type="match status" value="7"/>
</dbReference>
<evidence type="ECO:0000256" key="13">
    <source>
        <dbReference type="SAM" id="SignalP"/>
    </source>
</evidence>
<evidence type="ECO:0000256" key="11">
    <source>
        <dbReference type="ARBA" id="ARBA00023180"/>
    </source>
</evidence>
<keyword evidence="5 12" id="KW-0812">Transmembrane</keyword>
<dbReference type="InterPro" id="IPR003591">
    <property type="entry name" value="Leu-rich_rpt_typical-subtyp"/>
</dbReference>
<feature type="domain" description="Leucine-rich repeat-containing N-terminal plant-type" evidence="14">
    <location>
        <begin position="39"/>
        <end position="78"/>
    </location>
</feature>
<feature type="transmembrane region" description="Helical" evidence="12">
    <location>
        <begin position="805"/>
        <end position="828"/>
    </location>
</feature>
<dbReference type="Pfam" id="PF23598">
    <property type="entry name" value="LRR_14"/>
    <property type="match status" value="1"/>
</dbReference>
<organism evidence="16">
    <name type="scientific">Davidia involucrata</name>
    <name type="common">Dove tree</name>
    <dbReference type="NCBI Taxonomy" id="16924"/>
    <lineage>
        <taxon>Eukaryota</taxon>
        <taxon>Viridiplantae</taxon>
        <taxon>Streptophyta</taxon>
        <taxon>Embryophyta</taxon>
        <taxon>Tracheophyta</taxon>
        <taxon>Spermatophyta</taxon>
        <taxon>Magnoliopsida</taxon>
        <taxon>eudicotyledons</taxon>
        <taxon>Gunneridae</taxon>
        <taxon>Pentapetalae</taxon>
        <taxon>asterids</taxon>
        <taxon>Cornales</taxon>
        <taxon>Nyssaceae</taxon>
        <taxon>Davidia</taxon>
    </lineage>
</organism>
<protein>
    <submittedName>
        <fullName evidence="16">Putative LRR receptor-like serine/threonine-protein kinase GSO2</fullName>
    </submittedName>
</protein>
<dbReference type="InterPro" id="IPR013210">
    <property type="entry name" value="LRR_N_plant-typ"/>
</dbReference>
<evidence type="ECO:0000256" key="7">
    <source>
        <dbReference type="ARBA" id="ARBA00022737"/>
    </source>
</evidence>
<dbReference type="AlphaFoldDB" id="A0A5B6ZVI5"/>
<evidence type="ECO:0000256" key="3">
    <source>
        <dbReference type="ARBA" id="ARBA00022475"/>
    </source>
</evidence>
<feature type="domain" description="Disease resistance R13L4/SHOC-2-like LRR" evidence="15">
    <location>
        <begin position="212"/>
        <end position="384"/>
    </location>
</feature>